<dbReference type="AlphaFoldDB" id="A0A7S1C8S9"/>
<reference evidence="1" key="1">
    <citation type="submission" date="2021-01" db="EMBL/GenBank/DDBJ databases">
        <authorList>
            <person name="Corre E."/>
            <person name="Pelletier E."/>
            <person name="Niang G."/>
            <person name="Scheremetjew M."/>
            <person name="Finn R."/>
            <person name="Kale V."/>
            <person name="Holt S."/>
            <person name="Cochrane G."/>
            <person name="Meng A."/>
            <person name="Brown T."/>
            <person name="Cohen L."/>
        </authorList>
    </citation>
    <scope>NUCLEOTIDE SEQUENCE</scope>
    <source>
        <strain evidence="1">Ms1</strain>
    </source>
</reference>
<evidence type="ECO:0008006" key="2">
    <source>
        <dbReference type="Google" id="ProtNLM"/>
    </source>
</evidence>
<dbReference type="InterPro" id="IPR001925">
    <property type="entry name" value="Porin_Euk"/>
</dbReference>
<dbReference type="PANTHER" id="PTHR11743">
    <property type="entry name" value="VOLTAGE-DEPENDENT ANION-SELECTIVE CHANNEL"/>
    <property type="match status" value="1"/>
</dbReference>
<dbReference type="Gene3D" id="2.40.160.10">
    <property type="entry name" value="Porin"/>
    <property type="match status" value="1"/>
</dbReference>
<dbReference type="PANTHER" id="PTHR11743:SF70">
    <property type="entry name" value="GH26960P-RELATED"/>
    <property type="match status" value="1"/>
</dbReference>
<dbReference type="Pfam" id="PF01459">
    <property type="entry name" value="Porin_3"/>
    <property type="match status" value="1"/>
</dbReference>
<proteinExistence type="predicted"/>
<dbReference type="GO" id="GO:0008308">
    <property type="term" value="F:voltage-gated monoatomic anion channel activity"/>
    <property type="evidence" value="ECO:0007669"/>
    <property type="project" value="InterPro"/>
</dbReference>
<dbReference type="GO" id="GO:0005741">
    <property type="term" value="C:mitochondrial outer membrane"/>
    <property type="evidence" value="ECO:0007669"/>
    <property type="project" value="InterPro"/>
</dbReference>
<dbReference type="InterPro" id="IPR027246">
    <property type="entry name" value="Porin_Euk/Tom40"/>
</dbReference>
<dbReference type="InterPro" id="IPR023614">
    <property type="entry name" value="Porin_dom_sf"/>
</dbReference>
<name>A0A7S1C8S9_9STRA</name>
<sequence>MFKYGDILKAGTDLLTKRYKYERKVKVETKSRDGVKFTSEGKLAGKGFDGILKAEYEQGNLKLNKLELSTAGKVAGELTLKGLADGVELSFKAEEGLRTSGTISAGVLGGSYTADAFRVDADVDLINGPTLAAAAITKYEGFLVGGHAKFNVAPKEGADGLEDFGFALGYDGADFRAAATTTGKLAGVNVGLHHAVDANVAVAAGVSFALPSKDGGETDPWTLAVGGSYKLGADSDVQAKFSSDGTIAANYQAKLNTCATLTLAASVDAANLGGDKHQLGLTLGFSG</sequence>
<evidence type="ECO:0000313" key="1">
    <source>
        <dbReference type="EMBL" id="CAD8912767.1"/>
    </source>
</evidence>
<protein>
    <recommendedName>
        <fullName evidence="2">Porin domain-containing protein</fullName>
    </recommendedName>
</protein>
<organism evidence="1">
    <name type="scientific">Bicosoecida sp. CB-2014</name>
    <dbReference type="NCBI Taxonomy" id="1486930"/>
    <lineage>
        <taxon>Eukaryota</taxon>
        <taxon>Sar</taxon>
        <taxon>Stramenopiles</taxon>
        <taxon>Bigyra</taxon>
        <taxon>Opalozoa</taxon>
        <taxon>Bicosoecida</taxon>
    </lineage>
</organism>
<gene>
    <name evidence="1" type="ORF">BSP0115_LOCUS6017</name>
</gene>
<accession>A0A7S1C8S9</accession>
<dbReference type="EMBL" id="HBFS01008733">
    <property type="protein sequence ID" value="CAD8912767.1"/>
    <property type="molecule type" value="Transcribed_RNA"/>
</dbReference>